<gene>
    <name evidence="6" type="ORF">IFR04_000831</name>
</gene>
<dbReference type="Pfam" id="PF02518">
    <property type="entry name" value="HATPase_c"/>
    <property type="match status" value="1"/>
</dbReference>
<dbReference type="Gene3D" id="3.40.50.2300">
    <property type="match status" value="1"/>
</dbReference>
<dbReference type="PROSITE" id="PS50109">
    <property type="entry name" value="HIS_KIN"/>
    <property type="match status" value="1"/>
</dbReference>
<feature type="modified residue" description="4-aspartylphosphate" evidence="2">
    <location>
        <position position="459"/>
    </location>
</feature>
<dbReference type="CDD" id="cd17546">
    <property type="entry name" value="REC_hyHK_CKI1_RcsC-like"/>
    <property type="match status" value="1"/>
</dbReference>
<evidence type="ECO:0000259" key="4">
    <source>
        <dbReference type="PROSITE" id="PS50109"/>
    </source>
</evidence>
<dbReference type="InterPro" id="IPR036097">
    <property type="entry name" value="HisK_dim/P_sf"/>
</dbReference>
<evidence type="ECO:0008006" key="8">
    <source>
        <dbReference type="Google" id="ProtNLM"/>
    </source>
</evidence>
<dbReference type="PANTHER" id="PTHR43719">
    <property type="entry name" value="TWO-COMPONENT HISTIDINE KINASE"/>
    <property type="match status" value="1"/>
</dbReference>
<dbReference type="PRINTS" id="PR00344">
    <property type="entry name" value="BCTRLSENSOR"/>
</dbReference>
<dbReference type="Gene3D" id="3.30.565.10">
    <property type="entry name" value="Histidine kinase-like ATPase, C-terminal domain"/>
    <property type="match status" value="1"/>
</dbReference>
<dbReference type="InterPro" id="IPR005467">
    <property type="entry name" value="His_kinase_dom"/>
</dbReference>
<organism evidence="6 7">
    <name type="scientific">Cadophora malorum</name>
    <dbReference type="NCBI Taxonomy" id="108018"/>
    <lineage>
        <taxon>Eukaryota</taxon>
        <taxon>Fungi</taxon>
        <taxon>Dikarya</taxon>
        <taxon>Ascomycota</taxon>
        <taxon>Pezizomycotina</taxon>
        <taxon>Leotiomycetes</taxon>
        <taxon>Helotiales</taxon>
        <taxon>Ploettnerulaceae</taxon>
        <taxon>Cadophora</taxon>
    </lineage>
</organism>
<dbReference type="InterPro" id="IPR050956">
    <property type="entry name" value="2C_system_His_kinase"/>
</dbReference>
<dbReference type="SMART" id="SM00448">
    <property type="entry name" value="REC"/>
    <property type="match status" value="1"/>
</dbReference>
<dbReference type="SMART" id="SM00387">
    <property type="entry name" value="HATPase_c"/>
    <property type="match status" value="1"/>
</dbReference>
<dbReference type="InterPro" id="IPR011006">
    <property type="entry name" value="CheY-like_superfamily"/>
</dbReference>
<evidence type="ECO:0000256" key="2">
    <source>
        <dbReference type="PROSITE-ProRule" id="PRU00169"/>
    </source>
</evidence>
<sequence length="547" mass="60872">MLSIYPDFGEDGEITSVMSCVTDISAIKWSESQIRRKMLQAIELKKQTERRIDLTSHEMRDPLSALIGCADEILASLTEVRRNLQESEDLKSSALTSTTPKPARTFHLLDEAIEAADTIIYCAMHQKRIIDDILTLSRLDSNLLHVSPEPSQPLQHVQGALKMFQSELKRANTTLDFIAEDSLEKLQAQWTLLDPSRVLQVLINLMTNAIKFTRTESERRVVITMGASTSKLSETNPLNVQYVRKSNSSPDQTTKAEWGTGEVLYLCITVQDTGRGLDESEIKNLFHLFAQASPKTYQTYGGSGLGLFISRQLVEMQGGEIGVAARRGKGSTFQFYIRTRRTNPATAVQADLPILVREDTLREACAVETLGLENGTTPSMQSDAATPSRSEETPNTFNILVLEDNLVNQKVVMKQLRKAGHTVNVANHGQEALEFIRKSEFWKDQNNASAQKLNVVLMDLEMPVMDGITAVKRIRELQAEGSIIRHLPVIAVTATARSDQINLSLGAGMDDVITKPYRLTDMIKHIEKLVLGGQKLRGSQRAHTLLS</sequence>
<protein>
    <recommendedName>
        <fullName evidence="8">Histidine kinase</fullName>
    </recommendedName>
</protein>
<accession>A0A8H7WJX5</accession>
<dbReference type="Proteomes" id="UP000664132">
    <property type="component" value="Unassembled WGS sequence"/>
</dbReference>
<evidence type="ECO:0000313" key="7">
    <source>
        <dbReference type="Proteomes" id="UP000664132"/>
    </source>
</evidence>
<comment type="caution">
    <text evidence="6">The sequence shown here is derived from an EMBL/GenBank/DDBJ whole genome shotgun (WGS) entry which is preliminary data.</text>
</comment>
<dbReference type="EMBL" id="JAFJYH010000005">
    <property type="protein sequence ID" value="KAG4426124.1"/>
    <property type="molecule type" value="Genomic_DNA"/>
</dbReference>
<dbReference type="Pfam" id="PF00072">
    <property type="entry name" value="Response_reg"/>
    <property type="match status" value="1"/>
</dbReference>
<proteinExistence type="predicted"/>
<dbReference type="SUPFAM" id="SSF52172">
    <property type="entry name" value="CheY-like"/>
    <property type="match status" value="1"/>
</dbReference>
<feature type="domain" description="Histidine kinase" evidence="4">
    <location>
        <begin position="54"/>
        <end position="341"/>
    </location>
</feature>
<feature type="region of interest" description="Disordered" evidence="3">
    <location>
        <begin position="372"/>
        <end position="392"/>
    </location>
</feature>
<dbReference type="AlphaFoldDB" id="A0A8H7WJX5"/>
<dbReference type="Gene3D" id="1.10.287.130">
    <property type="match status" value="1"/>
</dbReference>
<dbReference type="SUPFAM" id="SSF47384">
    <property type="entry name" value="Homodimeric domain of signal transducing histidine kinase"/>
    <property type="match status" value="1"/>
</dbReference>
<keyword evidence="7" id="KW-1185">Reference proteome</keyword>
<feature type="domain" description="Response regulatory" evidence="5">
    <location>
        <begin position="398"/>
        <end position="530"/>
    </location>
</feature>
<dbReference type="InterPro" id="IPR036890">
    <property type="entry name" value="HATPase_C_sf"/>
</dbReference>
<dbReference type="PROSITE" id="PS50110">
    <property type="entry name" value="RESPONSE_REGULATORY"/>
    <property type="match status" value="1"/>
</dbReference>
<keyword evidence="1 2" id="KW-0597">Phosphoprotein</keyword>
<evidence type="ECO:0000256" key="1">
    <source>
        <dbReference type="ARBA" id="ARBA00022553"/>
    </source>
</evidence>
<dbReference type="InterPro" id="IPR004358">
    <property type="entry name" value="Sig_transdc_His_kin-like_C"/>
</dbReference>
<reference evidence="6" key="1">
    <citation type="submission" date="2021-02" db="EMBL/GenBank/DDBJ databases">
        <title>Genome sequence Cadophora malorum strain M34.</title>
        <authorList>
            <person name="Stefanovic E."/>
            <person name="Vu D."/>
            <person name="Scully C."/>
            <person name="Dijksterhuis J."/>
            <person name="Roader J."/>
            <person name="Houbraken J."/>
        </authorList>
    </citation>
    <scope>NUCLEOTIDE SEQUENCE</scope>
    <source>
        <strain evidence="6">M34</strain>
    </source>
</reference>
<feature type="compositionally biased region" description="Polar residues" evidence="3">
    <location>
        <begin position="374"/>
        <end position="392"/>
    </location>
</feature>
<evidence type="ECO:0000313" key="6">
    <source>
        <dbReference type="EMBL" id="KAG4426124.1"/>
    </source>
</evidence>
<evidence type="ECO:0000256" key="3">
    <source>
        <dbReference type="SAM" id="MobiDB-lite"/>
    </source>
</evidence>
<name>A0A8H7WJX5_9HELO</name>
<dbReference type="PANTHER" id="PTHR43719:SF30">
    <property type="entry name" value="TWO-COMPONENT SYSTEM RESPONSE REGULATOR"/>
    <property type="match status" value="1"/>
</dbReference>
<dbReference type="GO" id="GO:0000155">
    <property type="term" value="F:phosphorelay sensor kinase activity"/>
    <property type="evidence" value="ECO:0007669"/>
    <property type="project" value="InterPro"/>
</dbReference>
<evidence type="ECO:0000259" key="5">
    <source>
        <dbReference type="PROSITE" id="PS50110"/>
    </source>
</evidence>
<dbReference type="InterPro" id="IPR003594">
    <property type="entry name" value="HATPase_dom"/>
</dbReference>
<dbReference type="SUPFAM" id="SSF55874">
    <property type="entry name" value="ATPase domain of HSP90 chaperone/DNA topoisomerase II/histidine kinase"/>
    <property type="match status" value="1"/>
</dbReference>
<dbReference type="OrthoDB" id="60033at2759"/>
<dbReference type="InterPro" id="IPR001789">
    <property type="entry name" value="Sig_transdc_resp-reg_receiver"/>
</dbReference>